<dbReference type="InterPro" id="IPR025302">
    <property type="entry name" value="DrrA1/2-like_C"/>
</dbReference>
<keyword evidence="9" id="KW-1185">Reference proteome</keyword>
<evidence type="ECO:0000256" key="1">
    <source>
        <dbReference type="ARBA" id="ARBA00004202"/>
    </source>
</evidence>
<dbReference type="RefSeq" id="WP_356960101.1">
    <property type="nucleotide sequence ID" value="NZ_JBEYBD010000046.1"/>
</dbReference>
<keyword evidence="5 8" id="KW-0067">ATP-binding</keyword>
<dbReference type="SUPFAM" id="SSF52540">
    <property type="entry name" value="P-loop containing nucleoside triphosphate hydrolases"/>
    <property type="match status" value="1"/>
</dbReference>
<dbReference type="InterPro" id="IPR027417">
    <property type="entry name" value="P-loop_NTPase"/>
</dbReference>
<evidence type="ECO:0000256" key="5">
    <source>
        <dbReference type="ARBA" id="ARBA00022840"/>
    </source>
</evidence>
<dbReference type="InterPro" id="IPR003593">
    <property type="entry name" value="AAA+_ATPase"/>
</dbReference>
<comment type="caution">
    <text evidence="8">The sequence shown here is derived from an EMBL/GenBank/DDBJ whole genome shotgun (WGS) entry which is preliminary data.</text>
</comment>
<dbReference type="Proteomes" id="UP001550628">
    <property type="component" value="Unassembled WGS sequence"/>
</dbReference>
<sequence>MPTTTAPPARALDTNAAISIEHLSKRFGRTVAVDGLTVTVTSGEVFGFLGPNGAGKSTTIRMLLGLIRPTAGTARIFGEDAARVRAAHRHLAYVPADVALWPSLTGAEILELLARTGPGIDTGYRAELVDRFALDLDKRGKTYSTGNRQKVALVAAFATRAPLLVLDEPTSGLDPLMEHQFRRCVTEARDRGQTVFLSSHQLGEVEALCDRVAILRAGRLVDIATLEELRRLQRTEAEVSYDGDPPALTEVDGVGAVEQLDDTRIRFTLSGPPAPALRALAEIQVTALSLREPTLEEIFLDYYGKGAQ</sequence>
<dbReference type="Gene3D" id="3.40.50.300">
    <property type="entry name" value="P-loop containing nucleotide triphosphate hydrolases"/>
    <property type="match status" value="1"/>
</dbReference>
<keyword evidence="3" id="KW-0813">Transport</keyword>
<gene>
    <name evidence="8" type="ORF">ABZ510_27590</name>
</gene>
<dbReference type="Pfam" id="PF13732">
    <property type="entry name" value="DrrA1-3_C"/>
    <property type="match status" value="1"/>
</dbReference>
<comment type="subcellular location">
    <subcellularLocation>
        <location evidence="1">Cell membrane</location>
        <topology evidence="1">Peripheral membrane protein</topology>
    </subcellularLocation>
</comment>
<evidence type="ECO:0000256" key="6">
    <source>
        <dbReference type="ARBA" id="ARBA00023251"/>
    </source>
</evidence>
<evidence type="ECO:0000313" key="9">
    <source>
        <dbReference type="Proteomes" id="UP001550628"/>
    </source>
</evidence>
<reference evidence="8 9" key="1">
    <citation type="submission" date="2024-06" db="EMBL/GenBank/DDBJ databases">
        <title>The Natural Products Discovery Center: Release of the First 8490 Sequenced Strains for Exploring Actinobacteria Biosynthetic Diversity.</title>
        <authorList>
            <person name="Kalkreuter E."/>
            <person name="Kautsar S.A."/>
            <person name="Yang D."/>
            <person name="Bader C.D."/>
            <person name="Teijaro C.N."/>
            <person name="Fluegel L."/>
            <person name="Davis C.M."/>
            <person name="Simpson J.R."/>
            <person name="Lauterbach L."/>
            <person name="Steele A.D."/>
            <person name="Gui C."/>
            <person name="Meng S."/>
            <person name="Li G."/>
            <person name="Viehrig K."/>
            <person name="Ye F."/>
            <person name="Su P."/>
            <person name="Kiefer A.F."/>
            <person name="Nichols A."/>
            <person name="Cepeda A.J."/>
            <person name="Yan W."/>
            <person name="Fan B."/>
            <person name="Jiang Y."/>
            <person name="Adhikari A."/>
            <person name="Zheng C.-J."/>
            <person name="Schuster L."/>
            <person name="Cowan T.M."/>
            <person name="Smanski M.J."/>
            <person name="Chevrette M.G."/>
            <person name="De Carvalho L.P.S."/>
            <person name="Shen B."/>
        </authorList>
    </citation>
    <scope>NUCLEOTIDE SEQUENCE [LARGE SCALE GENOMIC DNA]</scope>
    <source>
        <strain evidence="8 9">NPDC019708</strain>
    </source>
</reference>
<dbReference type="InterPro" id="IPR003439">
    <property type="entry name" value="ABC_transporter-like_ATP-bd"/>
</dbReference>
<dbReference type="PROSITE" id="PS50893">
    <property type="entry name" value="ABC_TRANSPORTER_2"/>
    <property type="match status" value="1"/>
</dbReference>
<dbReference type="GO" id="GO:0005524">
    <property type="term" value="F:ATP binding"/>
    <property type="evidence" value="ECO:0007669"/>
    <property type="project" value="UniProtKB-KW"/>
</dbReference>
<dbReference type="PANTHER" id="PTHR42711:SF5">
    <property type="entry name" value="ABC TRANSPORTER ATP-BINDING PROTEIN NATA"/>
    <property type="match status" value="1"/>
</dbReference>
<evidence type="ECO:0000256" key="3">
    <source>
        <dbReference type="ARBA" id="ARBA00022448"/>
    </source>
</evidence>
<evidence type="ECO:0000259" key="7">
    <source>
        <dbReference type="PROSITE" id="PS50893"/>
    </source>
</evidence>
<dbReference type="SMART" id="SM00382">
    <property type="entry name" value="AAA"/>
    <property type="match status" value="1"/>
</dbReference>
<evidence type="ECO:0000256" key="4">
    <source>
        <dbReference type="ARBA" id="ARBA00022741"/>
    </source>
</evidence>
<dbReference type="CDD" id="cd03230">
    <property type="entry name" value="ABC_DR_subfamily_A"/>
    <property type="match status" value="1"/>
</dbReference>
<evidence type="ECO:0000313" key="8">
    <source>
        <dbReference type="EMBL" id="MEU1955612.1"/>
    </source>
</evidence>
<comment type="similarity">
    <text evidence="2">Belongs to the ABC transporter superfamily.</text>
</comment>
<protein>
    <submittedName>
        <fullName evidence="8">ABC transporter ATP-binding protein</fullName>
    </submittedName>
</protein>
<name>A0ABV2WXI5_9NOCA</name>
<feature type="domain" description="ABC transporter" evidence="7">
    <location>
        <begin position="18"/>
        <end position="242"/>
    </location>
</feature>
<dbReference type="PANTHER" id="PTHR42711">
    <property type="entry name" value="ABC TRANSPORTER ATP-BINDING PROTEIN"/>
    <property type="match status" value="1"/>
</dbReference>
<evidence type="ECO:0000256" key="2">
    <source>
        <dbReference type="ARBA" id="ARBA00005417"/>
    </source>
</evidence>
<keyword evidence="6" id="KW-0046">Antibiotic resistance</keyword>
<proteinExistence type="inferred from homology"/>
<organism evidence="8 9">
    <name type="scientific">Nocardia rhamnosiphila</name>
    <dbReference type="NCBI Taxonomy" id="426716"/>
    <lineage>
        <taxon>Bacteria</taxon>
        <taxon>Bacillati</taxon>
        <taxon>Actinomycetota</taxon>
        <taxon>Actinomycetes</taxon>
        <taxon>Mycobacteriales</taxon>
        <taxon>Nocardiaceae</taxon>
        <taxon>Nocardia</taxon>
    </lineage>
</organism>
<accession>A0ABV2WXI5</accession>
<dbReference type="EMBL" id="JBEYBF010000026">
    <property type="protein sequence ID" value="MEU1955612.1"/>
    <property type="molecule type" value="Genomic_DNA"/>
</dbReference>
<dbReference type="Pfam" id="PF00005">
    <property type="entry name" value="ABC_tran"/>
    <property type="match status" value="1"/>
</dbReference>
<dbReference type="InterPro" id="IPR050763">
    <property type="entry name" value="ABC_transporter_ATP-binding"/>
</dbReference>
<keyword evidence="4" id="KW-0547">Nucleotide-binding</keyword>